<proteinExistence type="inferred from homology"/>
<keyword evidence="8" id="KW-1185">Reference proteome</keyword>
<keyword evidence="3 5" id="KW-0133">Cell shape</keyword>
<dbReference type="InterPro" id="IPR055342">
    <property type="entry name" value="MreC_beta-barrel_core"/>
</dbReference>
<comment type="similarity">
    <text evidence="1 5">Belongs to the MreC family.</text>
</comment>
<name>A0ABR7M7E5_9BACT</name>
<evidence type="ECO:0000313" key="7">
    <source>
        <dbReference type="EMBL" id="MBC6490933.1"/>
    </source>
</evidence>
<dbReference type="NCBIfam" id="NF010532">
    <property type="entry name" value="PRK13922.9-3"/>
    <property type="match status" value="1"/>
</dbReference>
<dbReference type="Gene3D" id="2.40.10.340">
    <property type="entry name" value="Rod shape-determining protein MreC, domain 1"/>
    <property type="match status" value="1"/>
</dbReference>
<protein>
    <recommendedName>
        <fullName evidence="2 5">Cell shape-determining protein MreC</fullName>
    </recommendedName>
    <alternativeName>
        <fullName evidence="4 5">Cell shape protein MreC</fullName>
    </alternativeName>
</protein>
<dbReference type="PANTHER" id="PTHR34138:SF1">
    <property type="entry name" value="CELL SHAPE-DETERMINING PROTEIN MREC"/>
    <property type="match status" value="1"/>
</dbReference>
<dbReference type="EMBL" id="MBUA01000012">
    <property type="protein sequence ID" value="MBC6490933.1"/>
    <property type="molecule type" value="Genomic_DNA"/>
</dbReference>
<comment type="function">
    <text evidence="5">Involved in formation and maintenance of cell shape.</text>
</comment>
<dbReference type="InterPro" id="IPR042175">
    <property type="entry name" value="Cell/Rod_MreC_2"/>
</dbReference>
<evidence type="ECO:0000313" key="8">
    <source>
        <dbReference type="Proteomes" id="UP000765802"/>
    </source>
</evidence>
<dbReference type="RefSeq" id="WP_187256271.1">
    <property type="nucleotide sequence ID" value="NZ_JBHULF010000014.1"/>
</dbReference>
<dbReference type="InterPro" id="IPR042177">
    <property type="entry name" value="Cell/Rod_1"/>
</dbReference>
<evidence type="ECO:0000259" key="6">
    <source>
        <dbReference type="Pfam" id="PF04085"/>
    </source>
</evidence>
<evidence type="ECO:0000256" key="5">
    <source>
        <dbReference type="PIRNR" id="PIRNR038471"/>
    </source>
</evidence>
<accession>A0ABR7M7E5</accession>
<dbReference type="Pfam" id="PF04085">
    <property type="entry name" value="MreC"/>
    <property type="match status" value="1"/>
</dbReference>
<evidence type="ECO:0000256" key="2">
    <source>
        <dbReference type="ARBA" id="ARBA00013855"/>
    </source>
</evidence>
<dbReference type="InterPro" id="IPR007221">
    <property type="entry name" value="MreC"/>
</dbReference>
<reference evidence="7 8" key="1">
    <citation type="submission" date="2016-07" db="EMBL/GenBank/DDBJ databases">
        <title>Genome analysis of Flavihumibacter stibioxidans YS-17.</title>
        <authorList>
            <person name="Shi K."/>
            <person name="Han Y."/>
            <person name="Wang G."/>
        </authorList>
    </citation>
    <scope>NUCLEOTIDE SEQUENCE [LARGE SCALE GENOMIC DNA]</scope>
    <source>
        <strain evidence="7 8">YS-17</strain>
    </source>
</reference>
<dbReference type="Gene3D" id="2.40.10.350">
    <property type="entry name" value="Rod shape-determining protein MreC, domain 2"/>
    <property type="match status" value="1"/>
</dbReference>
<sequence>MRNIFLFIRRYFNFLFFLALQALALSFLFRYNKFHEAAFLGVASEITGRVNDRYNTVEYYFKLKKANENLVKENVALREMLRSNYQSADTSRQIVVDSIRVDSLRPFQKYVYLDARVVGSFVSTQTNYLTLHRGADQGVKEDMAVIGPMGIVGRVVNKSSNYATVMTMISRQFKVDGKLKNSGERGSISWDGVNPRFVQMRNIPKSVKVVKGDSVLTSELSSIFPPNILIGTVDTVLSDPSTNFFHLRLKTATNFSTVQYVYVVQNKQLEEQQTLEKATKNTNE</sequence>
<dbReference type="Proteomes" id="UP000765802">
    <property type="component" value="Unassembled WGS sequence"/>
</dbReference>
<gene>
    <name evidence="7" type="ORF">BC349_07805</name>
</gene>
<evidence type="ECO:0000256" key="4">
    <source>
        <dbReference type="ARBA" id="ARBA00032089"/>
    </source>
</evidence>
<evidence type="ECO:0000256" key="1">
    <source>
        <dbReference type="ARBA" id="ARBA00009369"/>
    </source>
</evidence>
<evidence type="ECO:0000256" key="3">
    <source>
        <dbReference type="ARBA" id="ARBA00022960"/>
    </source>
</evidence>
<comment type="caution">
    <text evidence="7">The sequence shown here is derived from an EMBL/GenBank/DDBJ whole genome shotgun (WGS) entry which is preliminary data.</text>
</comment>
<dbReference type="PIRSF" id="PIRSF038471">
    <property type="entry name" value="MreC"/>
    <property type="match status" value="1"/>
</dbReference>
<organism evidence="7 8">
    <name type="scientific">Flavihumibacter stibioxidans</name>
    <dbReference type="NCBI Taxonomy" id="1834163"/>
    <lineage>
        <taxon>Bacteria</taxon>
        <taxon>Pseudomonadati</taxon>
        <taxon>Bacteroidota</taxon>
        <taxon>Chitinophagia</taxon>
        <taxon>Chitinophagales</taxon>
        <taxon>Chitinophagaceae</taxon>
        <taxon>Flavihumibacter</taxon>
    </lineage>
</organism>
<feature type="domain" description="Rod shape-determining protein MreC beta-barrel core" evidence="6">
    <location>
        <begin position="118"/>
        <end position="265"/>
    </location>
</feature>
<dbReference type="PANTHER" id="PTHR34138">
    <property type="entry name" value="CELL SHAPE-DETERMINING PROTEIN MREC"/>
    <property type="match status" value="1"/>
</dbReference>